<gene>
    <name evidence="3" type="ORF">I5Q09_17855</name>
</gene>
<feature type="domain" description="DUF4376" evidence="2">
    <location>
        <begin position="63"/>
        <end position="164"/>
    </location>
</feature>
<protein>
    <submittedName>
        <fullName evidence="3">DUF4376 domain-containing protein</fullName>
    </submittedName>
</protein>
<comment type="caution">
    <text evidence="3">The sequence shown here is derived from an EMBL/GenBank/DDBJ whole genome shotgun (WGS) entry which is preliminary data.</text>
</comment>
<dbReference type="InterPro" id="IPR025484">
    <property type="entry name" value="DUF4376"/>
</dbReference>
<dbReference type="Pfam" id="PF14301">
    <property type="entry name" value="DUF4376"/>
    <property type="match status" value="1"/>
</dbReference>
<organism evidence="3 4">
    <name type="scientific">Pseudomonas luteola</name>
    <dbReference type="NCBI Taxonomy" id="47886"/>
    <lineage>
        <taxon>Bacteria</taxon>
        <taxon>Pseudomonadati</taxon>
        <taxon>Pseudomonadota</taxon>
        <taxon>Gammaproteobacteria</taxon>
        <taxon>Pseudomonadales</taxon>
        <taxon>Pseudomonadaceae</taxon>
        <taxon>Pseudomonas</taxon>
    </lineage>
</organism>
<evidence type="ECO:0000259" key="2">
    <source>
        <dbReference type="Pfam" id="PF14301"/>
    </source>
</evidence>
<dbReference type="RefSeq" id="WP_197872949.1">
    <property type="nucleotide sequence ID" value="NZ_JADTXM010000012.1"/>
</dbReference>
<feature type="region of interest" description="Disordered" evidence="1">
    <location>
        <begin position="15"/>
        <end position="37"/>
    </location>
</feature>
<reference evidence="3 4" key="1">
    <citation type="submission" date="2020-11" db="EMBL/GenBank/DDBJ databases">
        <title>Enhanced detection system for hospital associated transmission using whole genome sequencing surveillance.</title>
        <authorList>
            <person name="Harrison L.H."/>
            <person name="Van Tyne D."/>
            <person name="Marsh J.W."/>
            <person name="Griffith M.P."/>
            <person name="Snyder D.J."/>
            <person name="Cooper V.S."/>
            <person name="Mustapha M."/>
        </authorList>
    </citation>
    <scope>NUCLEOTIDE SEQUENCE [LARGE SCALE GENOMIC DNA]</scope>
    <source>
        <strain evidence="3 4">PSB00013</strain>
    </source>
</reference>
<evidence type="ECO:0000256" key="1">
    <source>
        <dbReference type="SAM" id="MobiDB-lite"/>
    </source>
</evidence>
<evidence type="ECO:0000313" key="4">
    <source>
        <dbReference type="Proteomes" id="UP000638986"/>
    </source>
</evidence>
<evidence type="ECO:0000313" key="3">
    <source>
        <dbReference type="EMBL" id="MBH3440551.1"/>
    </source>
</evidence>
<accession>A0ABS0MUV9</accession>
<sequence length="178" mass="19586">MDEIYEIEGGYWTGRKSEIGEEDGAPSGWTRKAPPEVSGSIELPWVDKAENRPEVIALPISPDQVDAERNRRIDAGVEFNGKMYQSGQSDRENIAGAAQLAFMAIVSGAQAGDLRWADPDSDYVWIASDNSLVPMDAQTVVELGRAAAAEKQALIFAARTLKDMDPIPVDYTDDKWWP</sequence>
<dbReference type="EMBL" id="JADTXM010000012">
    <property type="protein sequence ID" value="MBH3440551.1"/>
    <property type="molecule type" value="Genomic_DNA"/>
</dbReference>
<dbReference type="Proteomes" id="UP000638986">
    <property type="component" value="Unassembled WGS sequence"/>
</dbReference>
<name>A0ABS0MUV9_PSELU</name>
<proteinExistence type="predicted"/>